<organism evidence="2">
    <name type="scientific">Methylobacterium bullatum</name>
    <dbReference type="NCBI Taxonomy" id="570505"/>
    <lineage>
        <taxon>Bacteria</taxon>
        <taxon>Pseudomonadati</taxon>
        <taxon>Pseudomonadota</taxon>
        <taxon>Alphaproteobacteria</taxon>
        <taxon>Hyphomicrobiales</taxon>
        <taxon>Methylobacteriaceae</taxon>
        <taxon>Methylobacterium</taxon>
    </lineage>
</organism>
<accession>A0A679IM51</accession>
<dbReference type="AlphaFoldDB" id="A0A679IM51"/>
<keyword evidence="5" id="KW-1185">Reference proteome</keyword>
<evidence type="ECO:0000313" key="3">
    <source>
        <dbReference type="EMBL" id="CAA2138250.1"/>
    </source>
</evidence>
<dbReference type="EMBL" id="LR743504">
    <property type="protein sequence ID" value="CAA2101040.1"/>
    <property type="molecule type" value="Genomic_DNA"/>
</dbReference>
<protein>
    <recommendedName>
        <fullName evidence="6">Anti-sigma factor NepR domain-containing protein</fullName>
    </recommendedName>
</protein>
<sequence length="62" mass="6834">MTKMQPDDGQDGRAHRARPVALSASVRRHLGLNLRTHYAASLVEPVGERIETLLTKLGRTKG</sequence>
<reference evidence="4" key="1">
    <citation type="journal article" date="2016" name="Front. Microbiol.">
        <title>Genome Sequence of the Piezophilic, Mesophilic Sulfate-Reducing Bacterium Desulfovibrio indicus J2T.</title>
        <authorList>
            <person name="Cao J."/>
            <person name="Maignien L."/>
            <person name="Shao Z."/>
            <person name="Alain K."/>
            <person name="Jebbar M."/>
        </authorList>
    </citation>
    <scope>NUCLEOTIDE SEQUENCE</scope>
    <source>
        <strain evidence="4">DSM 21893</strain>
    </source>
</reference>
<dbReference type="Proteomes" id="UP001055307">
    <property type="component" value="Unassembled WGS sequence"/>
</dbReference>
<dbReference type="RefSeq" id="WP_026176314.1">
    <property type="nucleotide sequence ID" value="NZ_BPQF01000028.1"/>
</dbReference>
<reference evidence="4" key="3">
    <citation type="submission" date="2021-08" db="EMBL/GenBank/DDBJ databases">
        <authorList>
            <person name="Tani A."/>
            <person name="Ola A."/>
            <person name="Ogura Y."/>
            <person name="Katsura K."/>
            <person name="Hayashi T."/>
        </authorList>
    </citation>
    <scope>NUCLEOTIDE SEQUENCE</scope>
    <source>
        <strain evidence="4">DSM 21893</strain>
    </source>
</reference>
<feature type="region of interest" description="Disordered" evidence="1">
    <location>
        <begin position="1"/>
        <end position="20"/>
    </location>
</feature>
<evidence type="ECO:0000313" key="2">
    <source>
        <dbReference type="EMBL" id="CAA2101040.1"/>
    </source>
</evidence>
<dbReference type="EMBL" id="BPQF01000028">
    <property type="protein sequence ID" value="GJD41761.1"/>
    <property type="molecule type" value="Genomic_DNA"/>
</dbReference>
<evidence type="ECO:0008006" key="6">
    <source>
        <dbReference type="Google" id="ProtNLM"/>
    </source>
</evidence>
<proteinExistence type="predicted"/>
<name>A0A679IM51_9HYPH</name>
<keyword evidence="3" id="KW-0614">Plasmid</keyword>
<evidence type="ECO:0000313" key="5">
    <source>
        <dbReference type="Proteomes" id="UP001055307"/>
    </source>
</evidence>
<evidence type="ECO:0000313" key="4">
    <source>
        <dbReference type="EMBL" id="GJD41761.1"/>
    </source>
</evidence>
<reference evidence="2" key="2">
    <citation type="submission" date="2019-12" db="EMBL/GenBank/DDBJ databases">
        <authorList>
            <person name="Cremers G."/>
        </authorList>
    </citation>
    <scope>NUCLEOTIDE SEQUENCE</scope>
    <source>
        <strain evidence="2">Mbul1</strain>
        <strain evidence="3">Mbul2</strain>
        <plasmid evidence="3">1</plasmid>
    </source>
</reference>
<dbReference type="EMBL" id="LR743510">
    <property type="protein sequence ID" value="CAA2138250.1"/>
    <property type="molecule type" value="Genomic_DNA"/>
</dbReference>
<evidence type="ECO:0000256" key="1">
    <source>
        <dbReference type="SAM" id="MobiDB-lite"/>
    </source>
</evidence>
<geneLocation type="plasmid" evidence="3">
    <name>1</name>
</geneLocation>
<gene>
    <name evidence="3" type="ORF">MBLL_01052</name>
    <name evidence="2" type="ORF">MBUL_00975</name>
    <name evidence="4" type="ORF">OICFNHDK_4245</name>
</gene>